<evidence type="ECO:0008006" key="4">
    <source>
        <dbReference type="Google" id="ProtNLM"/>
    </source>
</evidence>
<feature type="compositionally biased region" description="Basic and acidic residues" evidence="1">
    <location>
        <begin position="180"/>
        <end position="190"/>
    </location>
</feature>
<accession>A0A4V1J1F2</accession>
<feature type="non-terminal residue" evidence="2">
    <location>
        <position position="1"/>
    </location>
</feature>
<dbReference type="EMBL" id="KZ990005">
    <property type="protein sequence ID" value="RKP24849.1"/>
    <property type="molecule type" value="Genomic_DNA"/>
</dbReference>
<proteinExistence type="predicted"/>
<name>A0A4V1J1F2_9FUNG</name>
<keyword evidence="3" id="KW-1185">Reference proteome</keyword>
<evidence type="ECO:0000313" key="3">
    <source>
        <dbReference type="Proteomes" id="UP000278143"/>
    </source>
</evidence>
<evidence type="ECO:0000256" key="1">
    <source>
        <dbReference type="SAM" id="MobiDB-lite"/>
    </source>
</evidence>
<reference evidence="3" key="1">
    <citation type="journal article" date="2018" name="Nat. Microbiol.">
        <title>Leveraging single-cell genomics to expand the fungal tree of life.</title>
        <authorList>
            <person name="Ahrendt S.R."/>
            <person name="Quandt C.A."/>
            <person name="Ciobanu D."/>
            <person name="Clum A."/>
            <person name="Salamov A."/>
            <person name="Andreopoulos B."/>
            <person name="Cheng J.F."/>
            <person name="Woyke T."/>
            <person name="Pelin A."/>
            <person name="Henrissat B."/>
            <person name="Reynolds N.K."/>
            <person name="Benny G.L."/>
            <person name="Smith M.E."/>
            <person name="James T.Y."/>
            <person name="Grigoriev I.V."/>
        </authorList>
    </citation>
    <scope>NUCLEOTIDE SEQUENCE [LARGE SCALE GENOMIC DNA]</scope>
    <source>
        <strain evidence="3">Benny S71-1</strain>
    </source>
</reference>
<dbReference type="AlphaFoldDB" id="A0A4V1J1F2"/>
<feature type="region of interest" description="Disordered" evidence="1">
    <location>
        <begin position="102"/>
        <end position="216"/>
    </location>
</feature>
<feature type="compositionally biased region" description="Low complexity" evidence="1">
    <location>
        <begin position="127"/>
        <end position="148"/>
    </location>
</feature>
<sequence length="240" mass="25606">QGRRIHTLVKACNRVTLSFKITKAYPGDCKLYVLDKNYGQPQLIATKPSCGVRTGTIPWTVELPAQLSGSKVLRWVWEAKRTDGQTCNVEMCHDIEITKSAPKKTKKGVKHGGNKKGKGKDGDSDSKSGSSSGSSGSSNDSSNDSSSESAEEPKKKQGGKKHGKKSGSKKSGSNKKKKKNDSGKKNGGKDKPKHGGGLYSNEPAYPLPGASNSNGGLPLCTRETSVPLAFLGMWRGHQYA</sequence>
<feature type="compositionally biased region" description="Basic residues" evidence="1">
    <location>
        <begin position="102"/>
        <end position="118"/>
    </location>
</feature>
<protein>
    <recommendedName>
        <fullName evidence="4">Chitin-binding type-4 domain-containing protein</fullName>
    </recommendedName>
</protein>
<organism evidence="2 3">
    <name type="scientific">Syncephalis pseudoplumigaleata</name>
    <dbReference type="NCBI Taxonomy" id="1712513"/>
    <lineage>
        <taxon>Eukaryota</taxon>
        <taxon>Fungi</taxon>
        <taxon>Fungi incertae sedis</taxon>
        <taxon>Zoopagomycota</taxon>
        <taxon>Zoopagomycotina</taxon>
        <taxon>Zoopagomycetes</taxon>
        <taxon>Zoopagales</taxon>
        <taxon>Piptocephalidaceae</taxon>
        <taxon>Syncephalis</taxon>
    </lineage>
</organism>
<dbReference type="Proteomes" id="UP000278143">
    <property type="component" value="Unassembled WGS sequence"/>
</dbReference>
<gene>
    <name evidence="2" type="ORF">SYNPS1DRAFT_29403</name>
</gene>
<feature type="compositionally biased region" description="Basic residues" evidence="1">
    <location>
        <begin position="156"/>
        <end position="179"/>
    </location>
</feature>
<dbReference type="OrthoDB" id="10567543at2759"/>
<evidence type="ECO:0000313" key="2">
    <source>
        <dbReference type="EMBL" id="RKP24849.1"/>
    </source>
</evidence>